<organism evidence="2">
    <name type="scientific">viral metagenome</name>
    <dbReference type="NCBI Taxonomy" id="1070528"/>
    <lineage>
        <taxon>unclassified sequences</taxon>
        <taxon>metagenomes</taxon>
        <taxon>organismal metagenomes</taxon>
    </lineage>
</organism>
<proteinExistence type="predicted"/>
<keyword evidence="1" id="KW-0812">Transmembrane</keyword>
<evidence type="ECO:0000313" key="2">
    <source>
        <dbReference type="EMBL" id="QJI03646.1"/>
    </source>
</evidence>
<gene>
    <name evidence="2" type="ORF">TM448B04827_0009</name>
</gene>
<feature type="transmembrane region" description="Helical" evidence="1">
    <location>
        <begin position="6"/>
        <end position="25"/>
    </location>
</feature>
<evidence type="ECO:0000256" key="1">
    <source>
        <dbReference type="SAM" id="Phobius"/>
    </source>
</evidence>
<protein>
    <submittedName>
        <fullName evidence="2">Uncharacterized protein</fullName>
    </submittedName>
</protein>
<reference evidence="2" key="1">
    <citation type="submission" date="2020-03" db="EMBL/GenBank/DDBJ databases">
        <title>The deep terrestrial virosphere.</title>
        <authorList>
            <person name="Holmfeldt K."/>
            <person name="Nilsson E."/>
            <person name="Simone D."/>
            <person name="Lopez-Fernandez M."/>
            <person name="Wu X."/>
            <person name="de Brujin I."/>
            <person name="Lundin D."/>
            <person name="Andersson A."/>
            <person name="Bertilsson S."/>
            <person name="Dopson M."/>
        </authorList>
    </citation>
    <scope>NUCLEOTIDE SEQUENCE</scope>
    <source>
        <strain evidence="2">TM448B04827</strain>
    </source>
</reference>
<keyword evidence="1" id="KW-0472">Membrane</keyword>
<name>A0A6M3Y5D0_9ZZZZ</name>
<dbReference type="AlphaFoldDB" id="A0A6M3Y5D0"/>
<sequence length="55" mass="6435">MLEIPVAVFFATILAGIVVYEYSAWRTEKKFRKMIAKYKLQDIVNLLQEIKEALT</sequence>
<dbReference type="EMBL" id="MT145106">
    <property type="protein sequence ID" value="QJI03646.1"/>
    <property type="molecule type" value="Genomic_DNA"/>
</dbReference>
<accession>A0A6M3Y5D0</accession>
<keyword evidence="1" id="KW-1133">Transmembrane helix</keyword>